<evidence type="ECO:0000259" key="3">
    <source>
        <dbReference type="Pfam" id="PF20469"/>
    </source>
</evidence>
<feature type="region of interest" description="Disordered" evidence="1">
    <location>
        <begin position="627"/>
        <end position="646"/>
    </location>
</feature>
<evidence type="ECO:0000256" key="1">
    <source>
        <dbReference type="SAM" id="MobiDB-lite"/>
    </source>
</evidence>
<accession>A0A5C8ZEZ9</accession>
<dbReference type="PANTHER" id="PTHR43581:SF4">
    <property type="entry name" value="ATP_GTP PHOSPHATASE"/>
    <property type="match status" value="1"/>
</dbReference>
<dbReference type="Pfam" id="PF13304">
    <property type="entry name" value="AAA_21"/>
    <property type="match status" value="1"/>
</dbReference>
<dbReference type="EMBL" id="VKAC01000007">
    <property type="protein sequence ID" value="TXR55758.1"/>
    <property type="molecule type" value="Genomic_DNA"/>
</dbReference>
<dbReference type="Gene3D" id="3.40.50.300">
    <property type="entry name" value="P-loop containing nucleotide triphosphate hydrolases"/>
    <property type="match status" value="2"/>
</dbReference>
<proteinExistence type="predicted"/>
<dbReference type="InterPro" id="IPR027417">
    <property type="entry name" value="P-loop_NTPase"/>
</dbReference>
<organism evidence="4 5">
    <name type="scientific">Quadrisphaera setariae</name>
    <dbReference type="NCBI Taxonomy" id="2593304"/>
    <lineage>
        <taxon>Bacteria</taxon>
        <taxon>Bacillati</taxon>
        <taxon>Actinomycetota</taxon>
        <taxon>Actinomycetes</taxon>
        <taxon>Kineosporiales</taxon>
        <taxon>Kineosporiaceae</taxon>
        <taxon>Quadrisphaera</taxon>
    </lineage>
</organism>
<dbReference type="PANTHER" id="PTHR43581">
    <property type="entry name" value="ATP/GTP PHOSPHATASE"/>
    <property type="match status" value="1"/>
</dbReference>
<dbReference type="SUPFAM" id="SSF52540">
    <property type="entry name" value="P-loop containing nucleoside triphosphate hydrolases"/>
    <property type="match status" value="1"/>
</dbReference>
<dbReference type="AlphaFoldDB" id="A0A5C8ZEZ9"/>
<feature type="domain" description="ATPase AAA-type core" evidence="2">
    <location>
        <begin position="25"/>
        <end position="334"/>
    </location>
</feature>
<dbReference type="InterPro" id="IPR034139">
    <property type="entry name" value="TOPRIM_OLD"/>
</dbReference>
<dbReference type="OrthoDB" id="3237462at2"/>
<reference evidence="4 5" key="1">
    <citation type="submission" date="2019-07" db="EMBL/GenBank/DDBJ databases">
        <title>Quadrisphaera sp. strain DD2A genome sequencing and assembly.</title>
        <authorList>
            <person name="Kim I."/>
        </authorList>
    </citation>
    <scope>NUCLEOTIDE SEQUENCE [LARGE SCALE GENOMIC DNA]</scope>
    <source>
        <strain evidence="4 5">DD2A</strain>
    </source>
</reference>
<dbReference type="GO" id="GO:0016887">
    <property type="term" value="F:ATP hydrolysis activity"/>
    <property type="evidence" value="ECO:0007669"/>
    <property type="project" value="InterPro"/>
</dbReference>
<dbReference type="InterPro" id="IPR003959">
    <property type="entry name" value="ATPase_AAA_core"/>
</dbReference>
<dbReference type="CDD" id="cd01026">
    <property type="entry name" value="TOPRIM_OLD"/>
    <property type="match status" value="1"/>
</dbReference>
<feature type="domain" description="OLD protein-like TOPRIM" evidence="3">
    <location>
        <begin position="387"/>
        <end position="471"/>
    </location>
</feature>
<evidence type="ECO:0000259" key="2">
    <source>
        <dbReference type="Pfam" id="PF13304"/>
    </source>
</evidence>
<keyword evidence="5" id="KW-1185">Reference proteome</keyword>
<comment type="caution">
    <text evidence="4">The sequence shown here is derived from an EMBL/GenBank/DDBJ whole genome shotgun (WGS) entry which is preliminary data.</text>
</comment>
<feature type="region of interest" description="Disordered" evidence="1">
    <location>
        <begin position="563"/>
        <end position="588"/>
    </location>
</feature>
<dbReference type="RefSeq" id="WP_147926814.1">
    <property type="nucleotide sequence ID" value="NZ_VKAC01000007.1"/>
</dbReference>
<evidence type="ECO:0000313" key="4">
    <source>
        <dbReference type="EMBL" id="TXR55758.1"/>
    </source>
</evidence>
<protein>
    <submittedName>
        <fullName evidence="4">AAA family ATPase</fullName>
    </submittedName>
</protein>
<name>A0A5C8ZEZ9_9ACTN</name>
<dbReference type="Pfam" id="PF20469">
    <property type="entry name" value="OLD-like_TOPRIM"/>
    <property type="match status" value="1"/>
</dbReference>
<evidence type="ECO:0000313" key="5">
    <source>
        <dbReference type="Proteomes" id="UP000321234"/>
    </source>
</evidence>
<dbReference type="InterPro" id="IPR051396">
    <property type="entry name" value="Bact_Antivir_Def_Nuclease"/>
</dbReference>
<gene>
    <name evidence="4" type="ORF">FMM08_13120</name>
</gene>
<dbReference type="Proteomes" id="UP000321234">
    <property type="component" value="Unassembled WGS sequence"/>
</dbReference>
<sequence length="646" mass="70769">MHLASLRLTNFRACRDTHVRFGSNLTVLVGENASGKSAIIDALRLATYQVTGRQSAYLSPDSDLSRGSDTGTPIEISTRYSGLTEPEQALYLPKLVDTHDDLVYTATFATDPTVPRRSVTSWSVGEVGVEDPEPASRRRIAHVYLPPLRDALRDLDGHDQTQLFEVLRILVGGDEEKESAFVDAAAIHLAAIAKLDLAADARQQIQDYYSQAVPPSREHHIALNHRDRRLRHLAGLLRIQLSETDFPESDIATTGLGYASLLYISMIVLQLVKARESDLTLLLVEEPEAHLHPQLQLVLLDFLRGQAETSGDDAGGRQPAGKVQVIVTTHSPTLASTVSVRNIVVVARDSERQAWGTVTTALKDLPMAASDFRKVDRYLNVTRAALLFARVIVLVEGIAEMLLLPALARHYVKAETHGRADADAEFKRRMRQFHSATFINVEGVDFAPYLNLLLLGGPTRVDRVVVVTDGDPSTRNPLGAGESRRTAYEERFPEHVTAGRLIVSVGGTTLEAEMYRHPENEERLKTAFLSLHPQSVSQWDALVKAVGDGDESTRASIFAQAIKPRSRAQRSTGETSEETEVASPRPIHLDIGKGDFAHVIAEALEADTQSRMRIPAYLLAALEAATNPQVSERAATADQASPRDGG</sequence>
<dbReference type="GO" id="GO:0006302">
    <property type="term" value="P:double-strand break repair"/>
    <property type="evidence" value="ECO:0007669"/>
    <property type="project" value="InterPro"/>
</dbReference>